<evidence type="ECO:0008006" key="3">
    <source>
        <dbReference type="Google" id="ProtNLM"/>
    </source>
</evidence>
<name>A0A1G4GSK2_PLAVI</name>
<protein>
    <recommendedName>
        <fullName evidence="3">VIR protein</fullName>
    </recommendedName>
</protein>
<dbReference type="AlphaFoldDB" id="A0A1G4GSK2"/>
<dbReference type="VEuPathDB" id="PlasmoDB:PVPAM_000042000"/>
<dbReference type="VEuPathDB" id="PlasmoDB:PVP01_1001300"/>
<accession>A0A1G4GSK2</accession>
<organism evidence="1 2">
    <name type="scientific">Plasmodium vivax</name>
    <name type="common">malaria parasite P. vivax</name>
    <dbReference type="NCBI Taxonomy" id="5855"/>
    <lineage>
        <taxon>Eukaryota</taxon>
        <taxon>Sar</taxon>
        <taxon>Alveolata</taxon>
        <taxon>Apicomplexa</taxon>
        <taxon>Aconoidasida</taxon>
        <taxon>Haemosporida</taxon>
        <taxon>Plasmodiidae</taxon>
        <taxon>Plasmodium</taxon>
        <taxon>Plasmodium (Plasmodium)</taxon>
    </lineage>
</organism>
<proteinExistence type="predicted"/>
<sequence>MGFSQWIKNYKILEGILNLYDELDRRVEDDKNKEILKLCDKNNTFNTNLSSNQEILCIKLLRNFFLCSLDFSKMKNCCSNLYVWLHYEIMNTGISNDIIQKIFEFPKSTVNVKLQYFSCPYVTFNEKINNPENLMKLSIFNDNADTFESMLKDSDQSKVCYLKKYISECVNIYKDMNRTYKFFGNCKTSPHKYACDIINEFHSFYTQHILNKQGNDHNFPELSSDETLNVIDECPIEESDSISVTNETPQGTPTTGGVSTALSAMVGIPPFLALIYKFTPAGKLFRFGNKNNMIITSDFDKKMENELFHVVKEDSDIKDIQTKYNIEYEPI</sequence>
<gene>
    <name evidence="1" type="ORF">PVT01_030031600</name>
</gene>
<reference evidence="1 2" key="1">
    <citation type="submission" date="2016-07" db="EMBL/GenBank/DDBJ databases">
        <authorList>
            <consortium name="Pathogen Informatics"/>
        </authorList>
    </citation>
    <scope>NUCLEOTIDE SEQUENCE [LARGE SCALE GENOMIC DNA]</scope>
</reference>
<evidence type="ECO:0000313" key="1">
    <source>
        <dbReference type="EMBL" id="SCO65501.1"/>
    </source>
</evidence>
<dbReference type="Proteomes" id="UP000196402">
    <property type="component" value="Chromosome 3"/>
</dbReference>
<dbReference type="VEuPathDB" id="PlasmoDB:PVW1_100024300"/>
<dbReference type="EMBL" id="LT615241">
    <property type="protein sequence ID" value="SCO65501.1"/>
    <property type="molecule type" value="Genomic_DNA"/>
</dbReference>
<evidence type="ECO:0000313" key="2">
    <source>
        <dbReference type="Proteomes" id="UP000196402"/>
    </source>
</evidence>